<proteinExistence type="predicted"/>
<protein>
    <submittedName>
        <fullName evidence="1">Uncharacterized protein</fullName>
    </submittedName>
</protein>
<dbReference type="OrthoDB" id="1606438at2759"/>
<organism evidence="1 2">
    <name type="scientific">Botryotinia calthae</name>
    <dbReference type="NCBI Taxonomy" id="38488"/>
    <lineage>
        <taxon>Eukaryota</taxon>
        <taxon>Fungi</taxon>
        <taxon>Dikarya</taxon>
        <taxon>Ascomycota</taxon>
        <taxon>Pezizomycotina</taxon>
        <taxon>Leotiomycetes</taxon>
        <taxon>Helotiales</taxon>
        <taxon>Sclerotiniaceae</taxon>
        <taxon>Botryotinia</taxon>
    </lineage>
</organism>
<name>A0A4Y8DC82_9HELO</name>
<dbReference type="PANTHER" id="PTHR43712">
    <property type="entry name" value="PUTATIVE (AFU_ORTHOLOGUE AFUA_4G14580)-RELATED"/>
    <property type="match status" value="1"/>
</dbReference>
<evidence type="ECO:0000313" key="2">
    <source>
        <dbReference type="Proteomes" id="UP000297299"/>
    </source>
</evidence>
<evidence type="ECO:0000313" key="1">
    <source>
        <dbReference type="EMBL" id="TEY80408.1"/>
    </source>
</evidence>
<accession>A0A4Y8DC82</accession>
<reference evidence="1 2" key="1">
    <citation type="submission" date="2017-11" db="EMBL/GenBank/DDBJ databases">
        <title>Comparative genomics of Botrytis spp.</title>
        <authorList>
            <person name="Valero-Jimenez C.A."/>
            <person name="Tapia P."/>
            <person name="Veloso J."/>
            <person name="Silva-Moreno E."/>
            <person name="Staats M."/>
            <person name="Valdes J.H."/>
            <person name="Van Kan J.A.L."/>
        </authorList>
    </citation>
    <scope>NUCLEOTIDE SEQUENCE [LARGE SCALE GENOMIC DNA]</scope>
    <source>
        <strain evidence="1 2">MUCL2830</strain>
    </source>
</reference>
<dbReference type="AlphaFoldDB" id="A0A4Y8DC82"/>
<keyword evidence="2" id="KW-1185">Reference proteome</keyword>
<gene>
    <name evidence="1" type="ORF">BOTCAL_0038g00060</name>
</gene>
<dbReference type="InterPro" id="IPR029063">
    <property type="entry name" value="SAM-dependent_MTases_sf"/>
</dbReference>
<sequence length="254" mass="28129">MLRCLLPPEHTSKVDEYLASNNIPFPSFDVSCPLQLSLPPDVQASRNAVLEASDELTALMLGPVGSLIPPCKILPPGRTSTFPEVAQVCSIPEFDARSLIRHAMIKWPGSQESYESGYALVNGTDIPMMQDISKDSRRSQQMGKAMTFLKIRPSESVQRILENFAWVDAANGLVVDVCGAKETFGIELLNFLPKLKYIVQDQLEVVRDTTIPDELQERLSFMAHDFFSRAACQGSRCFAKFDTGVEERSEGVGL</sequence>
<dbReference type="EMBL" id="PHWZ01000038">
    <property type="protein sequence ID" value="TEY80408.1"/>
    <property type="molecule type" value="Genomic_DNA"/>
</dbReference>
<dbReference type="Proteomes" id="UP000297299">
    <property type="component" value="Unassembled WGS sequence"/>
</dbReference>
<dbReference type="PANTHER" id="PTHR43712:SF5">
    <property type="entry name" value="O-METHYLTRANSFERASE ASQN-RELATED"/>
    <property type="match status" value="1"/>
</dbReference>
<dbReference type="Gene3D" id="3.40.50.150">
    <property type="entry name" value="Vaccinia Virus protein VP39"/>
    <property type="match status" value="1"/>
</dbReference>
<comment type="caution">
    <text evidence="1">The sequence shown here is derived from an EMBL/GenBank/DDBJ whole genome shotgun (WGS) entry which is preliminary data.</text>
</comment>